<evidence type="ECO:0000313" key="1">
    <source>
        <dbReference type="EMBL" id="MDX8305840.1"/>
    </source>
</evidence>
<sequence length="44" mass="4873">MSNDDSEFADPTEKLEMLDALVPLGIKPGKFRPPDKLIAMLATR</sequence>
<name>A0AAW9FJ05_9HYPH</name>
<protein>
    <recommendedName>
        <fullName evidence="2">Transposase</fullName>
    </recommendedName>
</protein>
<dbReference type="RefSeq" id="WP_320203891.1">
    <property type="nucleotide sequence ID" value="NZ_CP192782.1"/>
</dbReference>
<proteinExistence type="predicted"/>
<dbReference type="AlphaFoldDB" id="A0AAW9FJ05"/>
<dbReference type="EMBL" id="JAVRAF010000032">
    <property type="protein sequence ID" value="MDX8305840.1"/>
    <property type="molecule type" value="Genomic_DNA"/>
</dbReference>
<comment type="caution">
    <text evidence="1">The sequence shown here is derived from an EMBL/GenBank/DDBJ whole genome shotgun (WGS) entry which is preliminary data.</text>
</comment>
<reference evidence="1" key="1">
    <citation type="journal article" date="2023" name="Phytobiomes J">
        <title>Deciphering the key players within the bacterial microbiota associated with aerial crown gall tumors on rhododendron: Insights into the gallobiome.</title>
        <authorList>
            <person name="Kuzmanovic N."/>
            <person name="Nesme J."/>
            <person name="Wolf J."/>
            <person name="Neumann-Schaal M."/>
            <person name="Petersen J."/>
            <person name="Fernandez-Gnecco G."/>
            <person name="Sproeer C."/>
            <person name="Bunk B."/>
            <person name="Overmann J."/>
            <person name="Sorensen S.J."/>
            <person name="Idczak E."/>
            <person name="Smalla K."/>
        </authorList>
    </citation>
    <scope>NUCLEOTIDE SEQUENCE</scope>
    <source>
        <strain evidence="1">Rho-11.1</strain>
    </source>
</reference>
<organism evidence="1">
    <name type="scientific">Agrobacterium rosae</name>
    <dbReference type="NCBI Taxonomy" id="1972867"/>
    <lineage>
        <taxon>Bacteria</taxon>
        <taxon>Pseudomonadati</taxon>
        <taxon>Pseudomonadota</taxon>
        <taxon>Alphaproteobacteria</taxon>
        <taxon>Hyphomicrobiales</taxon>
        <taxon>Rhizobiaceae</taxon>
        <taxon>Rhizobium/Agrobacterium group</taxon>
        <taxon>Agrobacterium</taxon>
    </lineage>
</organism>
<accession>A0AAW9FJ05</accession>
<gene>
    <name evidence="1" type="ORF">RMR22_26835</name>
</gene>
<evidence type="ECO:0008006" key="2">
    <source>
        <dbReference type="Google" id="ProtNLM"/>
    </source>
</evidence>